<dbReference type="AlphaFoldDB" id="A0A5C8LXM9"/>
<dbReference type="SMART" id="SM00091">
    <property type="entry name" value="PAS"/>
    <property type="match status" value="2"/>
</dbReference>
<dbReference type="NCBIfam" id="TIGR00254">
    <property type="entry name" value="GGDEF"/>
    <property type="match status" value="1"/>
</dbReference>
<gene>
    <name evidence="5" type="ORF">FU839_03900</name>
</gene>
<dbReference type="FunFam" id="3.30.70.270:FF:000001">
    <property type="entry name" value="Diguanylate cyclase domain protein"/>
    <property type="match status" value="1"/>
</dbReference>
<dbReference type="PANTHER" id="PTHR46663:SF4">
    <property type="entry name" value="DIGUANYLATE CYCLASE DGCT-RELATED"/>
    <property type="match status" value="1"/>
</dbReference>
<dbReference type="RefSeq" id="WP_147903297.1">
    <property type="nucleotide sequence ID" value="NZ_BAAAGC010000017.1"/>
</dbReference>
<feature type="domain" description="PAC" evidence="3">
    <location>
        <begin position="80"/>
        <end position="134"/>
    </location>
</feature>
<dbReference type="PROSITE" id="PS50887">
    <property type="entry name" value="GGDEF"/>
    <property type="match status" value="1"/>
</dbReference>
<dbReference type="SUPFAM" id="SSF55073">
    <property type="entry name" value="Nucleotide cyclase"/>
    <property type="match status" value="1"/>
</dbReference>
<dbReference type="InterPro" id="IPR043128">
    <property type="entry name" value="Rev_trsase/Diguanyl_cyclase"/>
</dbReference>
<dbReference type="PROSITE" id="PS50113">
    <property type="entry name" value="PAC"/>
    <property type="match status" value="2"/>
</dbReference>
<feature type="domain" description="GGDEF" evidence="4">
    <location>
        <begin position="288"/>
        <end position="417"/>
    </location>
</feature>
<dbReference type="PANTHER" id="PTHR46663">
    <property type="entry name" value="DIGUANYLATE CYCLASE DGCT-RELATED"/>
    <property type="match status" value="1"/>
</dbReference>
<reference evidence="5 6" key="1">
    <citation type="submission" date="2019-08" db="EMBL/GenBank/DDBJ databases">
        <title>Draft genome analysis of Rheinheimera tangshanensis isolated from the roots of fresh rice plants (Oryza sativa).</title>
        <authorList>
            <person name="Yu Q."/>
            <person name="Qi Y."/>
            <person name="Zhang H."/>
            <person name="Pu J."/>
        </authorList>
    </citation>
    <scope>NUCLEOTIDE SEQUENCE [LARGE SCALE GENOMIC DNA]</scope>
    <source>
        <strain evidence="5 6">JA3-B52</strain>
    </source>
</reference>
<evidence type="ECO:0000259" key="2">
    <source>
        <dbReference type="PROSITE" id="PS50112"/>
    </source>
</evidence>
<dbReference type="Gene3D" id="3.30.450.20">
    <property type="entry name" value="PAS domain"/>
    <property type="match status" value="2"/>
</dbReference>
<dbReference type="InterPro" id="IPR029787">
    <property type="entry name" value="Nucleotide_cyclase"/>
</dbReference>
<dbReference type="OrthoDB" id="9812260at2"/>
<dbReference type="InterPro" id="IPR035965">
    <property type="entry name" value="PAS-like_dom_sf"/>
</dbReference>
<dbReference type="EMBL" id="VRLR01000002">
    <property type="protein sequence ID" value="TXK82041.1"/>
    <property type="molecule type" value="Genomic_DNA"/>
</dbReference>
<dbReference type="CDD" id="cd00130">
    <property type="entry name" value="PAS"/>
    <property type="match status" value="2"/>
</dbReference>
<dbReference type="InterPro" id="IPR052163">
    <property type="entry name" value="DGC-Regulatory_Protein"/>
</dbReference>
<dbReference type="SMART" id="SM00086">
    <property type="entry name" value="PAC"/>
    <property type="match status" value="2"/>
</dbReference>
<dbReference type="InterPro" id="IPR000160">
    <property type="entry name" value="GGDEF_dom"/>
</dbReference>
<evidence type="ECO:0000313" key="6">
    <source>
        <dbReference type="Proteomes" id="UP000321814"/>
    </source>
</evidence>
<dbReference type="InterPro" id="IPR001610">
    <property type="entry name" value="PAC"/>
</dbReference>
<dbReference type="GO" id="GO:0003824">
    <property type="term" value="F:catalytic activity"/>
    <property type="evidence" value="ECO:0007669"/>
    <property type="project" value="UniProtKB-ARBA"/>
</dbReference>
<dbReference type="Gene3D" id="3.30.70.270">
    <property type="match status" value="1"/>
</dbReference>
<name>A0A5C8LXM9_9GAMM</name>
<evidence type="ECO:0000259" key="3">
    <source>
        <dbReference type="PROSITE" id="PS50113"/>
    </source>
</evidence>
<proteinExistence type="predicted"/>
<dbReference type="InterPro" id="IPR000014">
    <property type="entry name" value="PAS"/>
</dbReference>
<accession>A0A5C8LXM9</accession>
<feature type="domain" description="PAC" evidence="3">
    <location>
        <begin position="202"/>
        <end position="256"/>
    </location>
</feature>
<dbReference type="PROSITE" id="PS50112">
    <property type="entry name" value="PAS"/>
    <property type="match status" value="2"/>
</dbReference>
<feature type="domain" description="PAS" evidence="2">
    <location>
        <begin position="131"/>
        <end position="189"/>
    </location>
</feature>
<evidence type="ECO:0000313" key="5">
    <source>
        <dbReference type="EMBL" id="TXK82041.1"/>
    </source>
</evidence>
<protein>
    <submittedName>
        <fullName evidence="5">Diguanylate cyclase</fullName>
    </submittedName>
</protein>
<dbReference type="Pfam" id="PF00990">
    <property type="entry name" value="GGDEF"/>
    <property type="match status" value="1"/>
</dbReference>
<dbReference type="SUPFAM" id="SSF55785">
    <property type="entry name" value="PYP-like sensor domain (PAS domain)"/>
    <property type="match status" value="2"/>
</dbReference>
<evidence type="ECO:0000256" key="1">
    <source>
        <dbReference type="ARBA" id="ARBA00001946"/>
    </source>
</evidence>
<feature type="domain" description="PAS" evidence="2">
    <location>
        <begin position="37"/>
        <end position="79"/>
    </location>
</feature>
<sequence length="423" mass="47185">MGSSELSLLQMAVMQSWNAVVITSADRAAGYPVKIANPAFCKMTGYAIDELYGQSLKMLQGPATDQEVINRLRHCLTSGEYFEGMTTNYRKDGSPYLVRWNISPVRDEEGDITHFVSVQQDMTAYAKVEETSKILGQALDAAAQPILVTDAQAKIIFANQAFCQVSDYEESELIGNTPSLFKSGLHDDDFYKNVKASLMTAKTFQAIFINKRKDGTLYHSEQSISAIKDQAGNITNYVSVGKDVTERLREEQALRESATVDQLTGLFNRNHGKALLSEAYSFTLSREEPMSLILCDIDHFKQINDSFGHPVGDQILAQVSGLLRKSVRGNNRVIRWGGEEFLILLENCTDMVAAELAERLRLRIASEQFQNVGKVTVSLGVASLFQKESLEQLISRCDEALYKSKRNGRNQLTLATMNEFPKN</sequence>
<dbReference type="InterPro" id="IPR000700">
    <property type="entry name" value="PAS-assoc_C"/>
</dbReference>
<comment type="cofactor">
    <cofactor evidence="1">
        <name>Mg(2+)</name>
        <dbReference type="ChEBI" id="CHEBI:18420"/>
    </cofactor>
</comment>
<dbReference type="NCBIfam" id="TIGR00229">
    <property type="entry name" value="sensory_box"/>
    <property type="match status" value="2"/>
</dbReference>
<comment type="caution">
    <text evidence="5">The sequence shown here is derived from an EMBL/GenBank/DDBJ whole genome shotgun (WGS) entry which is preliminary data.</text>
</comment>
<dbReference type="Proteomes" id="UP000321814">
    <property type="component" value="Unassembled WGS sequence"/>
</dbReference>
<organism evidence="5 6">
    <name type="scientific">Rheinheimera tangshanensis</name>
    <dbReference type="NCBI Taxonomy" id="400153"/>
    <lineage>
        <taxon>Bacteria</taxon>
        <taxon>Pseudomonadati</taxon>
        <taxon>Pseudomonadota</taxon>
        <taxon>Gammaproteobacteria</taxon>
        <taxon>Chromatiales</taxon>
        <taxon>Chromatiaceae</taxon>
        <taxon>Rheinheimera</taxon>
    </lineage>
</organism>
<dbReference type="Pfam" id="PF13426">
    <property type="entry name" value="PAS_9"/>
    <property type="match status" value="2"/>
</dbReference>
<dbReference type="SMART" id="SM00267">
    <property type="entry name" value="GGDEF"/>
    <property type="match status" value="1"/>
</dbReference>
<evidence type="ECO:0000259" key="4">
    <source>
        <dbReference type="PROSITE" id="PS50887"/>
    </source>
</evidence>
<keyword evidence="6" id="KW-1185">Reference proteome</keyword>
<dbReference type="CDD" id="cd01949">
    <property type="entry name" value="GGDEF"/>
    <property type="match status" value="1"/>
</dbReference>